<evidence type="ECO:0000256" key="1">
    <source>
        <dbReference type="SAM" id="SignalP"/>
    </source>
</evidence>
<proteinExistence type="predicted"/>
<sequence length="131" mass="14261">MRTPQLLAICALLSATSALPSTEPLSGNRTLSGDFDIHNTTAETPNTYNTTAVNLERRGEISNTTVESPDVHNTTTGVGLERREEIRRNTTADGLERRQDVSIRGKTWPQVRDTDVCGSLPLLPKVMPGST</sequence>
<gene>
    <name evidence="2" type="ORF">C8034_v006350</name>
</gene>
<feature type="chain" id="PRO_5020263196" evidence="1">
    <location>
        <begin position="19"/>
        <end position="131"/>
    </location>
</feature>
<dbReference type="AlphaFoldDB" id="A0A4R8TSN8"/>
<evidence type="ECO:0000313" key="3">
    <source>
        <dbReference type="Proteomes" id="UP000295604"/>
    </source>
</evidence>
<protein>
    <submittedName>
        <fullName evidence="2">Uncharacterized protein</fullName>
    </submittedName>
</protein>
<reference evidence="2 3" key="1">
    <citation type="submission" date="2018-11" db="EMBL/GenBank/DDBJ databases">
        <title>Genome sequence and assembly of Colletotrichum sidae.</title>
        <authorList>
            <person name="Gan P."/>
            <person name="Shirasu K."/>
        </authorList>
    </citation>
    <scope>NUCLEOTIDE SEQUENCE [LARGE SCALE GENOMIC DNA]</scope>
    <source>
        <strain evidence="2 3">CBS 518.97</strain>
    </source>
</reference>
<evidence type="ECO:0000313" key="2">
    <source>
        <dbReference type="EMBL" id="TEA22111.1"/>
    </source>
</evidence>
<keyword evidence="1" id="KW-0732">Signal</keyword>
<dbReference type="EMBL" id="QAPF01000010">
    <property type="protein sequence ID" value="TEA22111.1"/>
    <property type="molecule type" value="Genomic_DNA"/>
</dbReference>
<organism evidence="2 3">
    <name type="scientific">Colletotrichum sidae</name>
    <dbReference type="NCBI Taxonomy" id="1347389"/>
    <lineage>
        <taxon>Eukaryota</taxon>
        <taxon>Fungi</taxon>
        <taxon>Dikarya</taxon>
        <taxon>Ascomycota</taxon>
        <taxon>Pezizomycotina</taxon>
        <taxon>Sordariomycetes</taxon>
        <taxon>Hypocreomycetidae</taxon>
        <taxon>Glomerellales</taxon>
        <taxon>Glomerellaceae</taxon>
        <taxon>Colletotrichum</taxon>
        <taxon>Colletotrichum orbiculare species complex</taxon>
    </lineage>
</organism>
<keyword evidence="3" id="KW-1185">Reference proteome</keyword>
<dbReference type="Proteomes" id="UP000295604">
    <property type="component" value="Unassembled WGS sequence"/>
</dbReference>
<accession>A0A4R8TSN8</accession>
<name>A0A4R8TSN8_9PEZI</name>
<comment type="caution">
    <text evidence="2">The sequence shown here is derived from an EMBL/GenBank/DDBJ whole genome shotgun (WGS) entry which is preliminary data.</text>
</comment>
<feature type="signal peptide" evidence="1">
    <location>
        <begin position="1"/>
        <end position="18"/>
    </location>
</feature>